<evidence type="ECO:0000256" key="1">
    <source>
        <dbReference type="SAM" id="MobiDB-lite"/>
    </source>
</evidence>
<feature type="region of interest" description="Disordered" evidence="1">
    <location>
        <begin position="31"/>
        <end position="59"/>
    </location>
</feature>
<dbReference type="AlphaFoldDB" id="A0AAD6S7U3"/>
<name>A0AAD6S7U3_9AGAR</name>
<protein>
    <recommendedName>
        <fullName evidence="4">Alpha-type protein kinase domain-containing protein</fullName>
    </recommendedName>
</protein>
<reference evidence="2" key="1">
    <citation type="submission" date="2023-03" db="EMBL/GenBank/DDBJ databases">
        <title>Massive genome expansion in bonnet fungi (Mycena s.s.) driven by repeated elements and novel gene families across ecological guilds.</title>
        <authorList>
            <consortium name="Lawrence Berkeley National Laboratory"/>
            <person name="Harder C.B."/>
            <person name="Miyauchi S."/>
            <person name="Viragh M."/>
            <person name="Kuo A."/>
            <person name="Thoen E."/>
            <person name="Andreopoulos B."/>
            <person name="Lu D."/>
            <person name="Skrede I."/>
            <person name="Drula E."/>
            <person name="Henrissat B."/>
            <person name="Morin E."/>
            <person name="Kohler A."/>
            <person name="Barry K."/>
            <person name="LaButti K."/>
            <person name="Morin E."/>
            <person name="Salamov A."/>
            <person name="Lipzen A."/>
            <person name="Mereny Z."/>
            <person name="Hegedus B."/>
            <person name="Baldrian P."/>
            <person name="Stursova M."/>
            <person name="Weitz H."/>
            <person name="Taylor A."/>
            <person name="Grigoriev I.V."/>
            <person name="Nagy L.G."/>
            <person name="Martin F."/>
            <person name="Kauserud H."/>
        </authorList>
    </citation>
    <scope>NUCLEOTIDE SEQUENCE</scope>
    <source>
        <strain evidence="2">CBHHK200</strain>
    </source>
</reference>
<evidence type="ECO:0000313" key="2">
    <source>
        <dbReference type="EMBL" id="KAJ7020712.1"/>
    </source>
</evidence>
<comment type="caution">
    <text evidence="2">The sequence shown here is derived from an EMBL/GenBank/DDBJ whole genome shotgun (WGS) entry which is preliminary data.</text>
</comment>
<proteinExistence type="predicted"/>
<sequence>MAFEILRGIVCRMAANGAGICCLLTIHSKPSGKDQDPNKKGSVPENNWDQVCPRRKEGRNRERKIKGEYWWIWGHNCAQKQVSVAYGCIIQPDNGGQAAAKGNTQIFWAQSIEPPICGTLKLPPVIQIRKIIGNTAADVMFDLTTHTTEGNSGVGDHGISGLTTFREQHECVSRCNKLNLGDLVDPNAADSEAEND</sequence>
<evidence type="ECO:0008006" key="4">
    <source>
        <dbReference type="Google" id="ProtNLM"/>
    </source>
</evidence>
<gene>
    <name evidence="2" type="ORF">C8F04DRAFT_1196278</name>
</gene>
<dbReference type="InterPro" id="IPR011009">
    <property type="entry name" value="Kinase-like_dom_sf"/>
</dbReference>
<organism evidence="2 3">
    <name type="scientific">Mycena alexandri</name>
    <dbReference type="NCBI Taxonomy" id="1745969"/>
    <lineage>
        <taxon>Eukaryota</taxon>
        <taxon>Fungi</taxon>
        <taxon>Dikarya</taxon>
        <taxon>Basidiomycota</taxon>
        <taxon>Agaricomycotina</taxon>
        <taxon>Agaricomycetes</taxon>
        <taxon>Agaricomycetidae</taxon>
        <taxon>Agaricales</taxon>
        <taxon>Marasmiineae</taxon>
        <taxon>Mycenaceae</taxon>
        <taxon>Mycena</taxon>
    </lineage>
</organism>
<accession>A0AAD6S7U3</accession>
<evidence type="ECO:0000313" key="3">
    <source>
        <dbReference type="Proteomes" id="UP001218188"/>
    </source>
</evidence>
<dbReference type="Proteomes" id="UP001218188">
    <property type="component" value="Unassembled WGS sequence"/>
</dbReference>
<dbReference type="Gene3D" id="3.20.200.10">
    <property type="entry name" value="MHCK/EF2 kinase"/>
    <property type="match status" value="1"/>
</dbReference>
<keyword evidence="3" id="KW-1185">Reference proteome</keyword>
<dbReference type="SUPFAM" id="SSF56112">
    <property type="entry name" value="Protein kinase-like (PK-like)"/>
    <property type="match status" value="1"/>
</dbReference>
<dbReference type="EMBL" id="JARJCM010000253">
    <property type="protein sequence ID" value="KAJ7020712.1"/>
    <property type="molecule type" value="Genomic_DNA"/>
</dbReference>